<dbReference type="Pfam" id="PF14529">
    <property type="entry name" value="Exo_endo_phos_2"/>
    <property type="match status" value="1"/>
</dbReference>
<protein>
    <submittedName>
        <fullName evidence="5">RNA-directed DNA polymerase from mobile element jockey</fullName>
    </submittedName>
</protein>
<dbReference type="InterPro" id="IPR005135">
    <property type="entry name" value="Endo/exonuclease/phosphatase"/>
</dbReference>
<dbReference type="AlphaFoldDB" id="A0A9Q0YPV4"/>
<keyword evidence="5" id="KW-0808">Transferase</keyword>
<comment type="caution">
    <text evidence="5">The sequence shown here is derived from an EMBL/GenBank/DDBJ whole genome shotgun (WGS) entry which is preliminary data.</text>
</comment>
<dbReference type="InterPro" id="IPR019786">
    <property type="entry name" value="Zinc_finger_PHD-type_CS"/>
</dbReference>
<keyword evidence="6" id="KW-1185">Reference proteome</keyword>
<evidence type="ECO:0000256" key="1">
    <source>
        <dbReference type="ARBA" id="ARBA00022723"/>
    </source>
</evidence>
<dbReference type="GO" id="GO:0031012">
    <property type="term" value="C:extracellular matrix"/>
    <property type="evidence" value="ECO:0007669"/>
    <property type="project" value="TreeGrafter"/>
</dbReference>
<evidence type="ECO:0000313" key="6">
    <source>
        <dbReference type="Proteomes" id="UP001152320"/>
    </source>
</evidence>
<keyword evidence="5" id="KW-0548">Nucleotidyltransferase</keyword>
<keyword evidence="5" id="KW-0695">RNA-directed DNA polymerase</keyword>
<dbReference type="GO" id="GO:0008270">
    <property type="term" value="F:zinc ion binding"/>
    <property type="evidence" value="ECO:0007669"/>
    <property type="project" value="UniProtKB-KW"/>
</dbReference>
<dbReference type="PANTHER" id="PTHR33395">
    <property type="entry name" value="TRANSCRIPTASE, PUTATIVE-RELATED-RELATED"/>
    <property type="match status" value="1"/>
</dbReference>
<organism evidence="5 6">
    <name type="scientific">Holothuria leucospilota</name>
    <name type="common">Black long sea cucumber</name>
    <name type="synonym">Mertensiothuria leucospilota</name>
    <dbReference type="NCBI Taxonomy" id="206669"/>
    <lineage>
        <taxon>Eukaryota</taxon>
        <taxon>Metazoa</taxon>
        <taxon>Echinodermata</taxon>
        <taxon>Eleutherozoa</taxon>
        <taxon>Echinozoa</taxon>
        <taxon>Holothuroidea</taxon>
        <taxon>Aspidochirotacea</taxon>
        <taxon>Aspidochirotida</taxon>
        <taxon>Holothuriidae</taxon>
        <taxon>Holothuria</taxon>
    </lineage>
</organism>
<keyword evidence="1" id="KW-0479">Metal-binding</keyword>
<dbReference type="GO" id="GO:0061343">
    <property type="term" value="P:cell adhesion involved in heart morphogenesis"/>
    <property type="evidence" value="ECO:0007669"/>
    <property type="project" value="TreeGrafter"/>
</dbReference>
<evidence type="ECO:0000259" key="4">
    <source>
        <dbReference type="PROSITE" id="PS50878"/>
    </source>
</evidence>
<dbReference type="GO" id="GO:0003964">
    <property type="term" value="F:RNA-directed DNA polymerase activity"/>
    <property type="evidence" value="ECO:0007669"/>
    <property type="project" value="UniProtKB-KW"/>
</dbReference>
<dbReference type="InterPro" id="IPR013083">
    <property type="entry name" value="Znf_RING/FYVE/PHD"/>
</dbReference>
<dbReference type="OrthoDB" id="10065856at2759"/>
<dbReference type="InterPro" id="IPR043502">
    <property type="entry name" value="DNA/RNA_pol_sf"/>
</dbReference>
<evidence type="ECO:0000313" key="5">
    <source>
        <dbReference type="EMBL" id="KAJ8026320.1"/>
    </source>
</evidence>
<reference evidence="5" key="1">
    <citation type="submission" date="2021-10" db="EMBL/GenBank/DDBJ databases">
        <title>Tropical sea cucumber genome reveals ecological adaptation and Cuvierian tubules defense mechanism.</title>
        <authorList>
            <person name="Chen T."/>
        </authorList>
    </citation>
    <scope>NUCLEOTIDE SEQUENCE</scope>
    <source>
        <strain evidence="5">Nanhai2018</strain>
        <tissue evidence="5">Muscle</tissue>
    </source>
</reference>
<proteinExistence type="predicted"/>
<dbReference type="PROSITE" id="PS01359">
    <property type="entry name" value="ZF_PHD_1"/>
    <property type="match status" value="1"/>
</dbReference>
<evidence type="ECO:0000256" key="2">
    <source>
        <dbReference type="ARBA" id="ARBA00022771"/>
    </source>
</evidence>
<gene>
    <name evidence="5" type="ORF">HOLleu_34132</name>
</gene>
<evidence type="ECO:0000256" key="3">
    <source>
        <dbReference type="ARBA" id="ARBA00022833"/>
    </source>
</evidence>
<dbReference type="Gene3D" id="3.60.10.10">
    <property type="entry name" value="Endonuclease/exonuclease/phosphatase"/>
    <property type="match status" value="1"/>
</dbReference>
<dbReference type="Gene3D" id="3.30.40.10">
    <property type="entry name" value="Zinc/RING finger domain, C3HC4 (zinc finger)"/>
    <property type="match status" value="1"/>
</dbReference>
<keyword evidence="2" id="KW-0863">Zinc-finger</keyword>
<dbReference type="Pfam" id="PF00078">
    <property type="entry name" value="RVT_1"/>
    <property type="match status" value="1"/>
</dbReference>
<dbReference type="CDD" id="cd01650">
    <property type="entry name" value="RT_nLTR_like"/>
    <property type="match status" value="1"/>
</dbReference>
<dbReference type="InterPro" id="IPR036691">
    <property type="entry name" value="Endo/exonu/phosph_ase_sf"/>
</dbReference>
<dbReference type="SUPFAM" id="SSF56219">
    <property type="entry name" value="DNase I-like"/>
    <property type="match status" value="1"/>
</dbReference>
<sequence>MLLLQAGDLERNPGPYKPKCPCTICNLACKWGQQAVRCDSCKLWTHKNCMQMCTLIYDYLCNTSVSWICCQCGLPNFSSSLFNSFDFEHPNPFSPLDENSIQATIPIATSSPKAGTIHRMSSLSHNESISSLSGASFSGVCTSKKQRSETLKIVTVNCQSVKGKVRELANLIQTTDPDIILGTESWLNSSISNGEIFPDNYEVIRKDRITNTTGGGVFIAYKNTLVLTHRPDFDSDCEVLWAQLQMKSSRSLFIGCFYRPPKDNDYSLDQFNNSLNMVVSKTNTSNIFVSGDFNLGDIDWNSNAVKVNAYKSGLCQKLINISNDYSLSQMVSDPTHRTEDTENILDLVFTTNPTIIDDLIHMPGLGVCSHDALLSLLSYQPQKTKTPPRRIYMYKKLNMEPLLADAENFKNKFLSSNIITKGVNVSWIFFRDEIKKLMATHIPTKLVKPSRDLPWMSRILKRQIRLKSRWFKKTKQSKSPRVWSRYKHLQKQTQQMMRKAYRDYMNDVLTPSMEDNPKIFWRFVKSLKRDSGGIGALRDQGQLISDSKGKADLLNNYFRSVFTIEQTHDIPNKGTSPFPLMSKFKVTNEGVLNLLNDLNPAKAAGPDGLPSRILKLLANQIAPVLTEIFNCSLRSGELPEDWKKANITPIFKKGEKVDPKNYRPVSLTSICCKIIEHIVHSQVMHHLDNHQILSDYQHGFRKRRSCDTQLVLTVDDLASALDKRKQVDVVILDFSKVFDTVPHSRLINKLYYYGINKELVDWIKAFLCGREQKVVLEGQSSSFLPVDSGVPQGTVLGPLLFLLYINDLPDNLKSTNRLFADDCLLYKTI</sequence>
<feature type="domain" description="Reverse transcriptase" evidence="4">
    <location>
        <begin position="631"/>
        <end position="829"/>
    </location>
</feature>
<dbReference type="GO" id="GO:0007508">
    <property type="term" value="P:larval heart development"/>
    <property type="evidence" value="ECO:0007669"/>
    <property type="project" value="TreeGrafter"/>
</dbReference>
<dbReference type="EMBL" id="JAIZAY010000017">
    <property type="protein sequence ID" value="KAJ8026320.1"/>
    <property type="molecule type" value="Genomic_DNA"/>
</dbReference>
<dbReference type="Proteomes" id="UP001152320">
    <property type="component" value="Chromosome 17"/>
</dbReference>
<dbReference type="PANTHER" id="PTHR33395:SF22">
    <property type="entry name" value="REVERSE TRANSCRIPTASE DOMAIN-CONTAINING PROTEIN"/>
    <property type="match status" value="1"/>
</dbReference>
<dbReference type="PROSITE" id="PS50878">
    <property type="entry name" value="RT_POL"/>
    <property type="match status" value="1"/>
</dbReference>
<name>A0A9Q0YPV4_HOLLE</name>
<accession>A0A9Q0YPV4</accession>
<keyword evidence="3" id="KW-0862">Zinc</keyword>
<dbReference type="SUPFAM" id="SSF56672">
    <property type="entry name" value="DNA/RNA polymerases"/>
    <property type="match status" value="1"/>
</dbReference>
<dbReference type="InterPro" id="IPR000477">
    <property type="entry name" value="RT_dom"/>
</dbReference>